<gene>
    <name evidence="7" type="ORF">SAMN02745126_02533</name>
</gene>
<dbReference type="PROSITE" id="PS51077">
    <property type="entry name" value="HTH_ICLR"/>
    <property type="match status" value="1"/>
</dbReference>
<evidence type="ECO:0000256" key="1">
    <source>
        <dbReference type="ARBA" id="ARBA00023015"/>
    </source>
</evidence>
<keyword evidence="8" id="KW-1185">Reference proteome</keyword>
<dbReference type="Gene3D" id="1.10.10.10">
    <property type="entry name" value="Winged helix-like DNA-binding domain superfamily/Winged helix DNA-binding domain"/>
    <property type="match status" value="1"/>
</dbReference>
<feature type="domain" description="HTH iclR-type" evidence="5">
    <location>
        <begin position="30"/>
        <end position="92"/>
    </location>
</feature>
<dbReference type="GO" id="GO:0003677">
    <property type="term" value="F:DNA binding"/>
    <property type="evidence" value="ECO:0007669"/>
    <property type="project" value="UniProtKB-KW"/>
</dbReference>
<dbReference type="RefSeq" id="WP_085934203.1">
    <property type="nucleotide sequence ID" value="NZ_FUWJ01000002.1"/>
</dbReference>
<keyword evidence="3" id="KW-0804">Transcription</keyword>
<accession>A0A1T4NZD8</accession>
<keyword evidence="2" id="KW-0238">DNA-binding</keyword>
<evidence type="ECO:0000259" key="5">
    <source>
        <dbReference type="PROSITE" id="PS51077"/>
    </source>
</evidence>
<dbReference type="Gene3D" id="3.30.450.40">
    <property type="match status" value="1"/>
</dbReference>
<dbReference type="InterPro" id="IPR014757">
    <property type="entry name" value="Tscrpt_reg_IclR_C"/>
</dbReference>
<dbReference type="Proteomes" id="UP000190092">
    <property type="component" value="Unassembled WGS sequence"/>
</dbReference>
<dbReference type="PROSITE" id="PS51078">
    <property type="entry name" value="ICLR_ED"/>
    <property type="match status" value="1"/>
</dbReference>
<reference evidence="8" key="1">
    <citation type="submission" date="2017-02" db="EMBL/GenBank/DDBJ databases">
        <authorList>
            <person name="Varghese N."/>
            <person name="Submissions S."/>
        </authorList>
    </citation>
    <scope>NUCLEOTIDE SEQUENCE [LARGE SCALE GENOMIC DNA]</scope>
    <source>
        <strain evidence="8">ATCC 27094</strain>
    </source>
</reference>
<dbReference type="SUPFAM" id="SSF46785">
    <property type="entry name" value="Winged helix' DNA-binding domain"/>
    <property type="match status" value="1"/>
</dbReference>
<dbReference type="SMART" id="SM00346">
    <property type="entry name" value="HTH_ICLR"/>
    <property type="match status" value="1"/>
</dbReference>
<dbReference type="FunFam" id="1.10.10.10:FF:000056">
    <property type="entry name" value="IclR family transcriptional regulator"/>
    <property type="match status" value="1"/>
</dbReference>
<evidence type="ECO:0000313" key="7">
    <source>
        <dbReference type="EMBL" id="SJZ84539.1"/>
    </source>
</evidence>
<name>A0A1T4NZD8_9HYPH</name>
<dbReference type="InterPro" id="IPR050707">
    <property type="entry name" value="HTH_MetabolicPath_Reg"/>
</dbReference>
<dbReference type="STRING" id="225324.SAMN02745126_02533"/>
<feature type="domain" description="IclR-ED" evidence="6">
    <location>
        <begin position="93"/>
        <end position="276"/>
    </location>
</feature>
<dbReference type="InterPro" id="IPR029016">
    <property type="entry name" value="GAF-like_dom_sf"/>
</dbReference>
<evidence type="ECO:0000259" key="6">
    <source>
        <dbReference type="PROSITE" id="PS51078"/>
    </source>
</evidence>
<dbReference type="GO" id="GO:0045892">
    <property type="term" value="P:negative regulation of DNA-templated transcription"/>
    <property type="evidence" value="ECO:0007669"/>
    <property type="project" value="TreeGrafter"/>
</dbReference>
<protein>
    <submittedName>
        <fullName evidence="7">Transcriptional regulator, IclR family</fullName>
    </submittedName>
</protein>
<keyword evidence="1" id="KW-0805">Transcription regulation</keyword>
<evidence type="ECO:0000313" key="8">
    <source>
        <dbReference type="Proteomes" id="UP000190092"/>
    </source>
</evidence>
<dbReference type="SUPFAM" id="SSF55781">
    <property type="entry name" value="GAF domain-like"/>
    <property type="match status" value="1"/>
</dbReference>
<dbReference type="PANTHER" id="PTHR30136">
    <property type="entry name" value="HELIX-TURN-HELIX TRANSCRIPTIONAL REGULATOR, ICLR FAMILY"/>
    <property type="match status" value="1"/>
</dbReference>
<dbReference type="InterPro" id="IPR005471">
    <property type="entry name" value="Tscrpt_reg_IclR_N"/>
</dbReference>
<sequence length="291" mass="30619">MTAPKHPGRRVILAPRPQTARVEPKKRARSQSLERGLDVLETVAAEGGELGVRELARRCSLSPSIVQRLVSSLAGRGYLEKNRDTARYRLGHRALALGASGEGAFDYVVAARRELEQMAHQHHLNGFVSVLRGGRAIYLLAVQADGPVAIKVSPGSEMPLHSTSAGKVLLASLSDGEARKVLGPRKLTAITPHTITDPGMLVASLAKVRRQGFALVNEENIPGVLSVGAPICDRTGAVIAALSVAFPKYLDSGLTLASVEPLVTAAALRISRLLGMPSATLLTLGSVSGGT</sequence>
<proteinExistence type="predicted"/>
<dbReference type="PANTHER" id="PTHR30136:SF24">
    <property type="entry name" value="HTH-TYPE TRANSCRIPTIONAL REPRESSOR ALLR"/>
    <property type="match status" value="1"/>
</dbReference>
<dbReference type="InterPro" id="IPR036390">
    <property type="entry name" value="WH_DNA-bd_sf"/>
</dbReference>
<feature type="region of interest" description="Disordered" evidence="4">
    <location>
        <begin position="1"/>
        <end position="30"/>
    </location>
</feature>
<dbReference type="EMBL" id="FUWJ01000002">
    <property type="protein sequence ID" value="SJZ84539.1"/>
    <property type="molecule type" value="Genomic_DNA"/>
</dbReference>
<evidence type="ECO:0000256" key="3">
    <source>
        <dbReference type="ARBA" id="ARBA00023163"/>
    </source>
</evidence>
<evidence type="ECO:0000256" key="4">
    <source>
        <dbReference type="SAM" id="MobiDB-lite"/>
    </source>
</evidence>
<dbReference type="AlphaFoldDB" id="A0A1T4NZD8"/>
<dbReference type="InterPro" id="IPR036388">
    <property type="entry name" value="WH-like_DNA-bd_sf"/>
</dbReference>
<organism evidence="7 8">
    <name type="scientific">Enhydrobacter aerosaccus</name>
    <dbReference type="NCBI Taxonomy" id="225324"/>
    <lineage>
        <taxon>Bacteria</taxon>
        <taxon>Pseudomonadati</taxon>
        <taxon>Pseudomonadota</taxon>
        <taxon>Alphaproteobacteria</taxon>
        <taxon>Hyphomicrobiales</taxon>
        <taxon>Enhydrobacter</taxon>
    </lineage>
</organism>
<dbReference type="GO" id="GO:0003700">
    <property type="term" value="F:DNA-binding transcription factor activity"/>
    <property type="evidence" value="ECO:0007669"/>
    <property type="project" value="TreeGrafter"/>
</dbReference>
<dbReference type="Pfam" id="PF09339">
    <property type="entry name" value="HTH_IclR"/>
    <property type="match status" value="1"/>
</dbReference>
<dbReference type="Pfam" id="PF01614">
    <property type="entry name" value="IclR_C"/>
    <property type="match status" value="1"/>
</dbReference>
<dbReference type="OrthoDB" id="6057486at2"/>
<evidence type="ECO:0000256" key="2">
    <source>
        <dbReference type="ARBA" id="ARBA00023125"/>
    </source>
</evidence>